<dbReference type="Pfam" id="PF00400">
    <property type="entry name" value="WD40"/>
    <property type="match status" value="3"/>
</dbReference>
<dbReference type="GeneID" id="23561558"/>
<keyword evidence="3" id="KW-0677">Repeat</keyword>
<dbReference type="PROSITE" id="PS50082">
    <property type="entry name" value="WD_REPEATS_2"/>
    <property type="match status" value="2"/>
</dbReference>
<dbReference type="Proteomes" id="UP000000561">
    <property type="component" value="Chromosome 1"/>
</dbReference>
<dbReference type="GO" id="GO:0048188">
    <property type="term" value="C:Set1C/COMPASS complex"/>
    <property type="evidence" value="ECO:0000318"/>
    <property type="project" value="GO_Central"/>
</dbReference>
<feature type="repeat" description="WD" evidence="5">
    <location>
        <begin position="66"/>
        <end position="107"/>
    </location>
</feature>
<dbReference type="InterPro" id="IPR019775">
    <property type="entry name" value="WD40_repeat_CS"/>
</dbReference>
<gene>
    <name evidence="7" type="ORF">UMAG_00183</name>
</gene>
<feature type="repeat" description="WD" evidence="5">
    <location>
        <begin position="39"/>
        <end position="65"/>
    </location>
</feature>
<dbReference type="SUPFAM" id="SSF50978">
    <property type="entry name" value="WD40 repeat-like"/>
    <property type="match status" value="1"/>
</dbReference>
<evidence type="ECO:0000256" key="6">
    <source>
        <dbReference type="SAM" id="MobiDB-lite"/>
    </source>
</evidence>
<dbReference type="PANTHER" id="PTHR44040">
    <property type="entry name" value="RETINOBLASTOMA-BINDING PROTEIN 5"/>
    <property type="match status" value="1"/>
</dbReference>
<dbReference type="VEuPathDB" id="FungiDB:UMAG_00183"/>
<organism evidence="7 8">
    <name type="scientific">Mycosarcoma maydis</name>
    <name type="common">Corn smut fungus</name>
    <name type="synonym">Ustilago maydis</name>
    <dbReference type="NCBI Taxonomy" id="5270"/>
    <lineage>
        <taxon>Eukaryota</taxon>
        <taxon>Fungi</taxon>
        <taxon>Dikarya</taxon>
        <taxon>Basidiomycota</taxon>
        <taxon>Ustilaginomycotina</taxon>
        <taxon>Ustilaginomycetes</taxon>
        <taxon>Ustilaginales</taxon>
        <taxon>Ustilaginaceae</taxon>
        <taxon>Mycosarcoma</taxon>
    </lineage>
</organism>
<evidence type="ECO:0000313" key="8">
    <source>
        <dbReference type="Proteomes" id="UP000000561"/>
    </source>
</evidence>
<feature type="region of interest" description="Disordered" evidence="6">
    <location>
        <begin position="214"/>
        <end position="237"/>
    </location>
</feature>
<reference evidence="7 8" key="1">
    <citation type="journal article" date="2006" name="Nature">
        <title>Insights from the genome of the biotrophic fungal plant pathogen Ustilago maydis.</title>
        <authorList>
            <person name="Kamper J."/>
            <person name="Kahmann R."/>
            <person name="Bolker M."/>
            <person name="Ma L.J."/>
            <person name="Brefort T."/>
            <person name="Saville B.J."/>
            <person name="Banuett F."/>
            <person name="Kronstad J.W."/>
            <person name="Gold S.E."/>
            <person name="Muller O."/>
            <person name="Perlin M.H."/>
            <person name="Wosten H.A."/>
            <person name="de Vries R."/>
            <person name="Ruiz-Herrera J."/>
            <person name="Reynaga-Pena C.G."/>
            <person name="Snetselaar K."/>
            <person name="McCann M."/>
            <person name="Perez-Martin J."/>
            <person name="Feldbrugge M."/>
            <person name="Basse C.W."/>
            <person name="Steinberg G."/>
            <person name="Ibeas J.I."/>
            <person name="Holloman W."/>
            <person name="Guzman P."/>
            <person name="Farman M."/>
            <person name="Stajich J.E."/>
            <person name="Sentandreu R."/>
            <person name="Gonzalez-Prieto J.M."/>
            <person name="Kennell J.C."/>
            <person name="Molina L."/>
            <person name="Schirawski J."/>
            <person name="Mendoza-Mendoza A."/>
            <person name="Greilinger D."/>
            <person name="Munch K."/>
            <person name="Rossel N."/>
            <person name="Scherer M."/>
            <person name="Vranes M."/>
            <person name="Ladendorf O."/>
            <person name="Vincon V."/>
            <person name="Fuchs U."/>
            <person name="Sandrock B."/>
            <person name="Meng S."/>
            <person name="Ho E.C."/>
            <person name="Cahill M.J."/>
            <person name="Boyce K.J."/>
            <person name="Klose J."/>
            <person name="Klosterman S.J."/>
            <person name="Deelstra H.J."/>
            <person name="Ortiz-Castellanos L."/>
            <person name="Li W."/>
            <person name="Sanchez-Alonso P."/>
            <person name="Schreier P.H."/>
            <person name="Hauser-Hahn I."/>
            <person name="Vaupel M."/>
            <person name="Koopmann E."/>
            <person name="Friedrich G."/>
            <person name="Voss H."/>
            <person name="Schluter T."/>
            <person name="Margolis J."/>
            <person name="Platt D."/>
            <person name="Swimmer C."/>
            <person name="Gnirke A."/>
            <person name="Chen F."/>
            <person name="Vysotskaia V."/>
            <person name="Mannhaupt G."/>
            <person name="Guldener U."/>
            <person name="Munsterkotter M."/>
            <person name="Haase D."/>
            <person name="Oesterheld M."/>
            <person name="Mewes H.W."/>
            <person name="Mauceli E.W."/>
            <person name="DeCaprio D."/>
            <person name="Wade C.M."/>
            <person name="Butler J."/>
            <person name="Young S."/>
            <person name="Jaffe D.B."/>
            <person name="Calvo S."/>
            <person name="Nusbaum C."/>
            <person name="Galagan J."/>
            <person name="Birren B.W."/>
        </authorList>
    </citation>
    <scope>NUCLEOTIDE SEQUENCE [LARGE SCALE GENOMIC DNA]</scope>
    <source>
        <strain evidence="8">DSM 14603 / FGSC 9021 / UM521</strain>
    </source>
</reference>
<keyword evidence="4" id="KW-0539">Nucleus</keyword>
<dbReference type="PROSITE" id="PS50294">
    <property type="entry name" value="WD_REPEATS_REGION"/>
    <property type="match status" value="1"/>
</dbReference>
<keyword evidence="8" id="KW-1185">Reference proteome</keyword>
<dbReference type="OMA" id="DYEDDIM"/>
<dbReference type="FunCoup" id="A0A0D1CZP9">
    <property type="interactions" value="808"/>
</dbReference>
<evidence type="ECO:0000256" key="3">
    <source>
        <dbReference type="ARBA" id="ARBA00022737"/>
    </source>
</evidence>
<evidence type="ECO:0000313" key="7">
    <source>
        <dbReference type="EMBL" id="KIS71748.1"/>
    </source>
</evidence>
<dbReference type="PANTHER" id="PTHR44040:SF1">
    <property type="entry name" value="RETINOBLASTOMA-BINDING PROTEIN 5"/>
    <property type="match status" value="1"/>
</dbReference>
<dbReference type="AlphaFoldDB" id="A0A0D1CZP9"/>
<dbReference type="RefSeq" id="XP_011386125.1">
    <property type="nucleotide sequence ID" value="XM_011387823.1"/>
</dbReference>
<comment type="subcellular location">
    <subcellularLocation>
        <location evidence="1">Nucleus</location>
    </subcellularLocation>
</comment>
<dbReference type="SMART" id="SM00320">
    <property type="entry name" value="WD40"/>
    <property type="match status" value="7"/>
</dbReference>
<dbReference type="PROSITE" id="PS00678">
    <property type="entry name" value="WD_REPEATS_1"/>
    <property type="match status" value="1"/>
</dbReference>
<evidence type="ECO:0000256" key="5">
    <source>
        <dbReference type="PROSITE-ProRule" id="PRU00221"/>
    </source>
</evidence>
<protein>
    <submittedName>
        <fullName evidence="7">Uncharacterized protein</fullName>
    </submittedName>
</protein>
<dbReference type="STRING" id="237631.A0A0D1CZP9"/>
<accession>A0A0D1CZP9</accession>
<dbReference type="InterPro" id="IPR001680">
    <property type="entry name" value="WD40_rpt"/>
</dbReference>
<dbReference type="EMBL" id="CM003140">
    <property type="protein sequence ID" value="KIS71748.1"/>
    <property type="molecule type" value="Genomic_DNA"/>
</dbReference>
<dbReference type="InterPro" id="IPR037850">
    <property type="entry name" value="RBBP5/Swd1"/>
</dbReference>
<sequence length="572" mass="63123">MNAQLLNPFTIDIPDSVSSTLSTAECSTLLFNHGSSILSGQYLAVGRSDGYITIWDIETKSVLRLLAGHVRPVTGLAWSRYNRYLASCSGDWNVVVWDLAAKSQAASGLRKAAGREGDVVNTDETDPRLPFESERKTTIRFDCAVSSVQFAPASSGWLVVVLASQEAYLVDIRDKVRLGKTRGENGKVQVKDVECSPRRILLSSAAAAQVINSEATQAQDEAEEPTPAASSTPGITAARFTPDSRFIVAGTSKGSLLIFDAVTGDVLDELKVLSTTSGVKELAFDSTGKFLVVNCNDRALRILSVHTTSSTTSHHNDRPAKRLRTSLSLTLLHKIQDMIQRTAWNNIGFSPSSDYIFAGAAHKASHNVYIWDRTSSTLSKILEGPKDWSIGVDWHPSRPMLASASNTGAIYVWFTPTEEIWSAYAPGFEELEENMEYEEREDEFDFIDGKGESERLRQEEEEAAYVRICDADTAGRDNTRQTGASVAWGKVSAILAVNNDEQEGREWITLKKLFATRLDQVSTDFSWNPKADGEAGEETWIECTLLDDDDCDRFVIPPRLELDFSVFHDDHL</sequence>
<evidence type="ECO:0000256" key="1">
    <source>
        <dbReference type="ARBA" id="ARBA00004123"/>
    </source>
</evidence>
<keyword evidence="2 5" id="KW-0853">WD repeat</keyword>
<dbReference type="Gene3D" id="2.130.10.10">
    <property type="entry name" value="YVTN repeat-like/Quinoprotein amine dehydrogenase"/>
    <property type="match status" value="2"/>
</dbReference>
<dbReference type="KEGG" id="uma:UMAG_00183"/>
<dbReference type="InParanoid" id="A0A0D1CZP9"/>
<proteinExistence type="predicted"/>
<dbReference type="eggNOG" id="KOG1273">
    <property type="taxonomic scope" value="Eukaryota"/>
</dbReference>
<dbReference type="InterPro" id="IPR015943">
    <property type="entry name" value="WD40/YVTN_repeat-like_dom_sf"/>
</dbReference>
<dbReference type="InterPro" id="IPR036322">
    <property type="entry name" value="WD40_repeat_dom_sf"/>
</dbReference>
<evidence type="ECO:0000256" key="2">
    <source>
        <dbReference type="ARBA" id="ARBA00022574"/>
    </source>
</evidence>
<dbReference type="OrthoDB" id="196858at2759"/>
<evidence type="ECO:0000256" key="4">
    <source>
        <dbReference type="ARBA" id="ARBA00023242"/>
    </source>
</evidence>
<name>A0A0D1CZP9_MYCMD</name>